<feature type="signal peptide" evidence="2">
    <location>
        <begin position="1"/>
        <end position="19"/>
    </location>
</feature>
<evidence type="ECO:0000256" key="2">
    <source>
        <dbReference type="SAM" id="SignalP"/>
    </source>
</evidence>
<keyword evidence="5" id="KW-1185">Reference proteome</keyword>
<dbReference type="Proteomes" id="UP001237823">
    <property type="component" value="Unassembled WGS sequence"/>
</dbReference>
<feature type="domain" description="DUF4232" evidence="3">
    <location>
        <begin position="81"/>
        <end position="209"/>
    </location>
</feature>
<dbReference type="InterPro" id="IPR025326">
    <property type="entry name" value="DUF4232"/>
</dbReference>
<name>A0ABT7TAV1_9MICO</name>
<gene>
    <name evidence="4" type="ORF">QUG92_16485</name>
</gene>
<sequence length="224" mass="21486">MHRSTAAPVLLATTGIVLALALSGCSSGGPDTAPTATRTVTAVPTTGSSAAPSVGSSAPSTASTPTAAPSSTGGTAAGGRCDTGSLAGSIESGSGGAAGSTSVHLALRNTGSSTCTLQGWPGVSFVGRGDGSQIGAAASRATSSPHPTVTLAPGAVAVAPLQVATAADYPTDKCQPVAADGFRVYPPGSKQSLFVRDTDFTACRSEDAGLLNVSGLVPEGQAAE</sequence>
<evidence type="ECO:0000259" key="3">
    <source>
        <dbReference type="Pfam" id="PF14016"/>
    </source>
</evidence>
<protein>
    <submittedName>
        <fullName evidence="4">DUF4232 domain-containing protein</fullName>
    </submittedName>
</protein>
<organism evidence="4 5">
    <name type="scientific">Curtobacterium citri</name>
    <dbReference type="NCBI Taxonomy" id="3055139"/>
    <lineage>
        <taxon>Bacteria</taxon>
        <taxon>Bacillati</taxon>
        <taxon>Actinomycetota</taxon>
        <taxon>Actinomycetes</taxon>
        <taxon>Micrococcales</taxon>
        <taxon>Microbacteriaceae</taxon>
        <taxon>Curtobacterium</taxon>
    </lineage>
</organism>
<evidence type="ECO:0000313" key="5">
    <source>
        <dbReference type="Proteomes" id="UP001237823"/>
    </source>
</evidence>
<reference evidence="4 5" key="1">
    <citation type="submission" date="2023-06" db="EMBL/GenBank/DDBJ databases">
        <authorList>
            <person name="Feng G."/>
            <person name="Li J."/>
            <person name="Zhu H."/>
        </authorList>
    </citation>
    <scope>NUCLEOTIDE SEQUENCE [LARGE SCALE GENOMIC DNA]</scope>
    <source>
        <strain evidence="4 5">RHCKG23</strain>
    </source>
</reference>
<comment type="caution">
    <text evidence="4">The sequence shown here is derived from an EMBL/GenBank/DDBJ whole genome shotgun (WGS) entry which is preliminary data.</text>
</comment>
<keyword evidence="2" id="KW-0732">Signal</keyword>
<dbReference type="EMBL" id="JAUCML010000015">
    <property type="protein sequence ID" value="MDM7886708.1"/>
    <property type="molecule type" value="Genomic_DNA"/>
</dbReference>
<dbReference type="RefSeq" id="WP_289460017.1">
    <property type="nucleotide sequence ID" value="NZ_JAUCML010000015.1"/>
</dbReference>
<dbReference type="PROSITE" id="PS51257">
    <property type="entry name" value="PROKAR_LIPOPROTEIN"/>
    <property type="match status" value="1"/>
</dbReference>
<evidence type="ECO:0000313" key="4">
    <source>
        <dbReference type="EMBL" id="MDM7886708.1"/>
    </source>
</evidence>
<evidence type="ECO:0000256" key="1">
    <source>
        <dbReference type="SAM" id="MobiDB-lite"/>
    </source>
</evidence>
<feature type="chain" id="PRO_5046430711" evidence="2">
    <location>
        <begin position="20"/>
        <end position="224"/>
    </location>
</feature>
<feature type="compositionally biased region" description="Low complexity" evidence="1">
    <location>
        <begin position="44"/>
        <end position="74"/>
    </location>
</feature>
<accession>A0ABT7TAV1</accession>
<dbReference type="Pfam" id="PF14016">
    <property type="entry name" value="DUF4232"/>
    <property type="match status" value="1"/>
</dbReference>
<feature type="region of interest" description="Disordered" evidence="1">
    <location>
        <begin position="44"/>
        <end position="82"/>
    </location>
</feature>
<proteinExistence type="predicted"/>